<dbReference type="CDD" id="cd00860">
    <property type="entry name" value="ThrRS_anticodon"/>
    <property type="match status" value="1"/>
</dbReference>
<dbReference type="GeneID" id="13797233"/>
<feature type="binding site" evidence="13">
    <location>
        <position position="478"/>
    </location>
    <ligand>
        <name>Zn(2+)</name>
        <dbReference type="ChEBI" id="CHEBI:29105"/>
        <note>catalytic</note>
    </ligand>
</feature>
<dbReference type="GO" id="GO:0000049">
    <property type="term" value="F:tRNA binding"/>
    <property type="evidence" value="ECO:0007669"/>
    <property type="project" value="UniProtKB-KW"/>
</dbReference>
<keyword evidence="4 13" id="KW-0436">Ligase</keyword>
<dbReference type="Proteomes" id="UP000008037">
    <property type="component" value="Chromosome"/>
</dbReference>
<dbReference type="AlphaFoldDB" id="K0ILD5"/>
<evidence type="ECO:0000256" key="4">
    <source>
        <dbReference type="ARBA" id="ARBA00022598"/>
    </source>
</evidence>
<evidence type="ECO:0000256" key="7">
    <source>
        <dbReference type="ARBA" id="ARBA00022833"/>
    </source>
</evidence>
<dbReference type="InterPro" id="IPR047246">
    <property type="entry name" value="ThrRS_anticodon"/>
</dbReference>
<dbReference type="InterPro" id="IPR006195">
    <property type="entry name" value="aa-tRNA-synth_II"/>
</dbReference>
<dbReference type="PATRIC" id="fig|1237085.11.peg.3419"/>
<dbReference type="InParanoid" id="K0ILD5"/>
<comment type="caution">
    <text evidence="13">Lacks conserved residue(s) required for the propagation of feature annotation.</text>
</comment>
<evidence type="ECO:0000256" key="6">
    <source>
        <dbReference type="ARBA" id="ARBA00022741"/>
    </source>
</evidence>
<evidence type="ECO:0000256" key="1">
    <source>
        <dbReference type="ARBA" id="ARBA00008226"/>
    </source>
</evidence>
<feature type="domain" description="Aminoacyl-transfer RNA synthetases class-II family profile" evidence="14">
    <location>
        <begin position="206"/>
        <end position="506"/>
    </location>
</feature>
<sequence>MRLLQLHSDFIEYEPIEKEIRDAEDITSKSKVRLEDLVVAFVAVENGDDESIAKAAVDEIKKYLDTVKSGRLLVYPYAHLSSDLAPPGVAAGIIKSVESFAKGSSIGQVYRAPFGWTKSFNIKVKGHPLAENAKEISRQADHEHVGHSHGEKESTALKAEEKLQSFWFILQPGGTMTPMSEYRFKKQDQNLQVLANYEMAKKRTVDEQPAHVRLMKKLAIADYEPASDAGNMRYYPKGRLMKSLIEQYVTRRVMEYGGIEVETPIMYDTKHPSMESYFNRFPARQYNITSDSKQLFLRFAACFGQFLMAKDFNISYKHLPVKLYELTRYSFRREKSGELVGLRRLRAFTMPDCHALCRDLDQAKQEFRKRFELSISVLQALGLSTEDVEMAIRFTEDFYNENKEFITELIDRFGKPVIAEMWKERFFYFTLKWEFNYVDGLGKASALSTDQIDVENGKRYNIEFVEEDGSKKNPIILHNSPSGAVERVMYALLEKAANVSKAGGIPSFPLWLSHTQVRVIPVGKEHTEYCEKVLAELSANQIRADIDDRDETVGKKIRESETEWIRYTVVIGDKEISAGKLVVRDRNEGKQREMTLQELVDEVKAQTKDKPYLPLNLPTHLSTRPQIMV</sequence>
<evidence type="ECO:0000313" key="16">
    <source>
        <dbReference type="Proteomes" id="UP000008037"/>
    </source>
</evidence>
<dbReference type="OrthoDB" id="372136at2157"/>
<dbReference type="GO" id="GO:0005524">
    <property type="term" value="F:ATP binding"/>
    <property type="evidence" value="ECO:0007669"/>
    <property type="project" value="UniProtKB-UniRule"/>
</dbReference>
<comment type="similarity">
    <text evidence="1 13">Belongs to the class-II aminoacyl-tRNA synthetase family.</text>
</comment>
<evidence type="ECO:0000256" key="11">
    <source>
        <dbReference type="ARBA" id="ARBA00023146"/>
    </source>
</evidence>
<evidence type="ECO:0000256" key="12">
    <source>
        <dbReference type="ARBA" id="ARBA00049515"/>
    </source>
</evidence>
<dbReference type="PANTHER" id="PTHR11451">
    <property type="entry name" value="THREONINE-TRNA LIGASE"/>
    <property type="match status" value="1"/>
</dbReference>
<dbReference type="InterPro" id="IPR002314">
    <property type="entry name" value="aa-tRNA-synt_IIb"/>
</dbReference>
<evidence type="ECO:0000256" key="3">
    <source>
        <dbReference type="ARBA" id="ARBA00022555"/>
    </source>
</evidence>
<evidence type="ECO:0000256" key="8">
    <source>
        <dbReference type="ARBA" id="ARBA00022840"/>
    </source>
</evidence>
<gene>
    <name evidence="13 15" type="primary">thrS</name>
    <name evidence="15" type="ordered locus">Ngar_c34230</name>
</gene>
<feature type="binding site" evidence="13">
    <location>
        <position position="354"/>
    </location>
    <ligand>
        <name>Zn(2+)</name>
        <dbReference type="ChEBI" id="CHEBI:29105"/>
        <note>catalytic</note>
    </ligand>
</feature>
<keyword evidence="6 13" id="KW-0547">Nucleotide-binding</keyword>
<evidence type="ECO:0000259" key="14">
    <source>
        <dbReference type="PROSITE" id="PS50862"/>
    </source>
</evidence>
<keyword evidence="5 13" id="KW-0479">Metal-binding</keyword>
<dbReference type="GO" id="GO:0005737">
    <property type="term" value="C:cytoplasm"/>
    <property type="evidence" value="ECO:0007669"/>
    <property type="project" value="UniProtKB-SubCell"/>
</dbReference>
<evidence type="ECO:0000256" key="10">
    <source>
        <dbReference type="ARBA" id="ARBA00022917"/>
    </source>
</evidence>
<evidence type="ECO:0000256" key="2">
    <source>
        <dbReference type="ARBA" id="ARBA00022490"/>
    </source>
</evidence>
<keyword evidence="11 13" id="KW-0030">Aminoacyl-tRNA synthetase</keyword>
<dbReference type="Pfam" id="PF00587">
    <property type="entry name" value="tRNA-synt_2b"/>
    <property type="match status" value="1"/>
</dbReference>
<dbReference type="InterPro" id="IPR004154">
    <property type="entry name" value="Anticodon-bd"/>
</dbReference>
<dbReference type="InterPro" id="IPR023509">
    <property type="entry name" value="DTD-like_sf"/>
</dbReference>
<dbReference type="EC" id="6.1.1.3" evidence="13"/>
<dbReference type="Gene3D" id="3.50.80.10">
    <property type="entry name" value="D-tyrosyl-tRNA(Tyr) deacylase"/>
    <property type="match status" value="1"/>
</dbReference>
<comment type="subcellular location">
    <subcellularLocation>
        <location evidence="13">Cytoplasm</location>
    </subcellularLocation>
</comment>
<dbReference type="NCBIfam" id="TIGR00418">
    <property type="entry name" value="thrS"/>
    <property type="match status" value="1"/>
</dbReference>
<dbReference type="PRINTS" id="PR01047">
    <property type="entry name" value="TRNASYNTHTHR"/>
</dbReference>
<keyword evidence="3 13" id="KW-0820">tRNA-binding</keyword>
<dbReference type="RefSeq" id="WP_015020870.1">
    <property type="nucleotide sequence ID" value="NC_018719.1"/>
</dbReference>
<dbReference type="HOGENOM" id="CLU_029833_0_0_2"/>
<keyword evidence="9 13" id="KW-0694">RNA-binding</keyword>
<dbReference type="InterPro" id="IPR036621">
    <property type="entry name" value="Anticodon-bd_dom_sf"/>
</dbReference>
<comment type="catalytic activity">
    <reaction evidence="12 13">
        <text>tRNA(Thr) + L-threonine + ATP = L-threonyl-tRNA(Thr) + AMP + diphosphate + H(+)</text>
        <dbReference type="Rhea" id="RHEA:24624"/>
        <dbReference type="Rhea" id="RHEA-COMP:9670"/>
        <dbReference type="Rhea" id="RHEA-COMP:9704"/>
        <dbReference type="ChEBI" id="CHEBI:15378"/>
        <dbReference type="ChEBI" id="CHEBI:30616"/>
        <dbReference type="ChEBI" id="CHEBI:33019"/>
        <dbReference type="ChEBI" id="CHEBI:57926"/>
        <dbReference type="ChEBI" id="CHEBI:78442"/>
        <dbReference type="ChEBI" id="CHEBI:78534"/>
        <dbReference type="ChEBI" id="CHEBI:456215"/>
        <dbReference type="EC" id="6.1.1.3"/>
    </reaction>
</comment>
<keyword evidence="10 13" id="KW-0648">Protein biosynthesis</keyword>
<comment type="subunit">
    <text evidence="13">Homodimer.</text>
</comment>
<dbReference type="PANTHER" id="PTHR11451:SF44">
    <property type="entry name" value="THREONINE--TRNA LIGASE, CHLOROPLASTIC_MITOCHONDRIAL 2"/>
    <property type="match status" value="1"/>
</dbReference>
<name>K0ILD5_NITGG</name>
<dbReference type="InterPro" id="IPR015011">
    <property type="entry name" value="Threonyl-tRNA_syn_edit_dom_arc"/>
</dbReference>
<dbReference type="SUPFAM" id="SSF55681">
    <property type="entry name" value="Class II aaRS and biotin synthetases"/>
    <property type="match status" value="1"/>
</dbReference>
<dbReference type="KEGG" id="nga:Ngar_c34230"/>
<dbReference type="SUPFAM" id="SSF52954">
    <property type="entry name" value="Class II aaRS ABD-related"/>
    <property type="match status" value="1"/>
</dbReference>
<comment type="cofactor">
    <cofactor evidence="13">
        <name>Zn(2+)</name>
        <dbReference type="ChEBI" id="CHEBI:29105"/>
    </cofactor>
    <text evidence="13">Binds 1 zinc ion per subunit.</text>
</comment>
<dbReference type="HAMAP" id="MF_00184">
    <property type="entry name" value="Thr_tRNA_synth"/>
    <property type="match status" value="1"/>
</dbReference>
<dbReference type="FunFam" id="3.40.50.800:FF:000001">
    <property type="entry name" value="Threonine--tRNA ligase"/>
    <property type="match status" value="1"/>
</dbReference>
<dbReference type="EMBL" id="CP002408">
    <property type="protein sequence ID" value="AFU60338.1"/>
    <property type="molecule type" value="Genomic_DNA"/>
</dbReference>
<keyword evidence="7 13" id="KW-0862">Zinc</keyword>
<dbReference type="PROSITE" id="PS50862">
    <property type="entry name" value="AA_TRNA_LIGASE_II"/>
    <property type="match status" value="1"/>
</dbReference>
<protein>
    <recommendedName>
        <fullName evidence="13">Threonine--tRNA ligase</fullName>
        <ecNumber evidence="13">6.1.1.3</ecNumber>
    </recommendedName>
    <alternativeName>
        <fullName evidence="13">Threonyl-tRNA synthetase</fullName>
        <shortName evidence="13">ThrRS</shortName>
    </alternativeName>
</protein>
<keyword evidence="8 13" id="KW-0067">ATP-binding</keyword>
<evidence type="ECO:0000256" key="9">
    <source>
        <dbReference type="ARBA" id="ARBA00022884"/>
    </source>
</evidence>
<keyword evidence="16" id="KW-1185">Reference proteome</keyword>
<evidence type="ECO:0000256" key="13">
    <source>
        <dbReference type="HAMAP-Rule" id="MF_00184"/>
    </source>
</evidence>
<dbReference type="Pfam" id="PF08915">
    <property type="entry name" value="tRNA-Thr_ED"/>
    <property type="match status" value="1"/>
</dbReference>
<dbReference type="NCBIfam" id="NF003068">
    <property type="entry name" value="PRK03991.1"/>
    <property type="match status" value="1"/>
</dbReference>
<proteinExistence type="inferred from homology"/>
<dbReference type="GO" id="GO:0004829">
    <property type="term" value="F:threonine-tRNA ligase activity"/>
    <property type="evidence" value="ECO:0007669"/>
    <property type="project" value="UniProtKB-UniRule"/>
</dbReference>
<keyword evidence="2 13" id="KW-0963">Cytoplasm</keyword>
<feature type="binding site" evidence="13">
    <location>
        <position position="302"/>
    </location>
    <ligand>
        <name>Zn(2+)</name>
        <dbReference type="ChEBI" id="CHEBI:29105"/>
        <note>catalytic</note>
    </ligand>
</feature>
<evidence type="ECO:0000256" key="5">
    <source>
        <dbReference type="ARBA" id="ARBA00022723"/>
    </source>
</evidence>
<dbReference type="STRING" id="1237085.Ngar_c34230"/>
<accession>K0ILD5</accession>
<dbReference type="GO" id="GO:0006435">
    <property type="term" value="P:threonyl-tRNA aminoacylation"/>
    <property type="evidence" value="ECO:0007669"/>
    <property type="project" value="UniProtKB-UniRule"/>
</dbReference>
<dbReference type="FunFam" id="3.30.930.10:FF:000076">
    <property type="entry name" value="Threonine--tRNA ligase"/>
    <property type="match status" value="1"/>
</dbReference>
<evidence type="ECO:0000313" key="15">
    <source>
        <dbReference type="EMBL" id="AFU60338.1"/>
    </source>
</evidence>
<dbReference type="InterPro" id="IPR045864">
    <property type="entry name" value="aa-tRNA-synth_II/BPL/LPL"/>
</dbReference>
<organism evidence="15 16">
    <name type="scientific">Nitrososphaera gargensis (strain Ga9.2)</name>
    <dbReference type="NCBI Taxonomy" id="1237085"/>
    <lineage>
        <taxon>Archaea</taxon>
        <taxon>Nitrososphaerota</taxon>
        <taxon>Nitrososphaeria</taxon>
        <taxon>Nitrososphaerales</taxon>
        <taxon>Nitrososphaeraceae</taxon>
        <taxon>Nitrososphaera</taxon>
    </lineage>
</organism>
<dbReference type="Pfam" id="PF03129">
    <property type="entry name" value="HGTP_anticodon"/>
    <property type="match status" value="1"/>
</dbReference>
<dbReference type="GO" id="GO:0008270">
    <property type="term" value="F:zinc ion binding"/>
    <property type="evidence" value="ECO:0007669"/>
    <property type="project" value="InterPro"/>
</dbReference>
<dbReference type="Gene3D" id="3.40.50.800">
    <property type="entry name" value="Anticodon-binding domain"/>
    <property type="match status" value="1"/>
</dbReference>
<dbReference type="InterPro" id="IPR002320">
    <property type="entry name" value="Thr-tRNA-ligase_IIa"/>
</dbReference>
<reference evidence="15 16" key="1">
    <citation type="journal article" date="2012" name="Environ. Microbiol.">
        <title>The genome of the ammonia-oxidizing Candidatus Nitrososphaera gargensis: insights into metabolic versatility and environmental adaptations.</title>
        <authorList>
            <person name="Spang A."/>
            <person name="Poehlein A."/>
            <person name="Offre P."/>
            <person name="Zumbragel S."/>
            <person name="Haider S."/>
            <person name="Rychlik N."/>
            <person name="Nowka B."/>
            <person name="Schmeisser C."/>
            <person name="Lebedeva E.V."/>
            <person name="Rattei T."/>
            <person name="Bohm C."/>
            <person name="Schmid M."/>
            <person name="Galushko A."/>
            <person name="Hatzenpichler R."/>
            <person name="Weinmaier T."/>
            <person name="Daniel R."/>
            <person name="Schleper C."/>
            <person name="Spieck E."/>
            <person name="Streit W."/>
            <person name="Wagner M."/>
        </authorList>
    </citation>
    <scope>NUCLEOTIDE SEQUENCE [LARGE SCALE GENOMIC DNA]</scope>
    <source>
        <strain evidence="16">Ga9.2</strain>
    </source>
</reference>
<dbReference type="Gene3D" id="3.30.930.10">
    <property type="entry name" value="Bira Bifunctional Protein, Domain 2"/>
    <property type="match status" value="1"/>
</dbReference>